<dbReference type="AlphaFoldDB" id="A0A813E0L1"/>
<organism evidence="2 3">
    <name type="scientific">Polarella glacialis</name>
    <name type="common">Dinoflagellate</name>
    <dbReference type="NCBI Taxonomy" id="89957"/>
    <lineage>
        <taxon>Eukaryota</taxon>
        <taxon>Sar</taxon>
        <taxon>Alveolata</taxon>
        <taxon>Dinophyceae</taxon>
        <taxon>Suessiales</taxon>
        <taxon>Suessiaceae</taxon>
        <taxon>Polarella</taxon>
    </lineage>
</organism>
<comment type="caution">
    <text evidence="2">The sequence shown here is derived from an EMBL/GenBank/DDBJ whole genome shotgun (WGS) entry which is preliminary data.</text>
</comment>
<accession>A0A813E0L1</accession>
<keyword evidence="3" id="KW-1185">Reference proteome</keyword>
<evidence type="ECO:0000313" key="3">
    <source>
        <dbReference type="Proteomes" id="UP000654075"/>
    </source>
</evidence>
<feature type="non-terminal residue" evidence="2">
    <location>
        <position position="182"/>
    </location>
</feature>
<sequence length="182" mass="18988">AKPPAPGAVIAVSAEAGVPDKTPSPSSPDFKKVSTEPESWPPALSSPILVSRELGAAGRPVDPEQVWSKAPKAQTMDPPAPTQKAQAEDKASVPAAPQSAKARVDAPSAGKKSESSSSSGKKSESSSEEESEDAKARKARKSEKQERKKLKALAREKKVRERLRKELLAGAAGGGAATEEME</sequence>
<feature type="region of interest" description="Disordered" evidence="1">
    <location>
        <begin position="12"/>
        <end position="158"/>
    </location>
</feature>
<dbReference type="Proteomes" id="UP000654075">
    <property type="component" value="Unassembled WGS sequence"/>
</dbReference>
<evidence type="ECO:0000256" key="1">
    <source>
        <dbReference type="SAM" id="MobiDB-lite"/>
    </source>
</evidence>
<reference evidence="2" key="1">
    <citation type="submission" date="2021-02" db="EMBL/GenBank/DDBJ databases">
        <authorList>
            <person name="Dougan E. K."/>
            <person name="Rhodes N."/>
            <person name="Thang M."/>
            <person name="Chan C."/>
        </authorList>
    </citation>
    <scope>NUCLEOTIDE SEQUENCE</scope>
</reference>
<protein>
    <submittedName>
        <fullName evidence="2">Uncharacterized protein</fullName>
    </submittedName>
</protein>
<gene>
    <name evidence="2" type="ORF">PGLA1383_LOCUS13936</name>
</gene>
<dbReference type="EMBL" id="CAJNNV010007829">
    <property type="protein sequence ID" value="CAE8595425.1"/>
    <property type="molecule type" value="Genomic_DNA"/>
</dbReference>
<name>A0A813E0L1_POLGL</name>
<evidence type="ECO:0000313" key="2">
    <source>
        <dbReference type="EMBL" id="CAE8595425.1"/>
    </source>
</evidence>
<feature type="compositionally biased region" description="Basic residues" evidence="1">
    <location>
        <begin position="137"/>
        <end position="152"/>
    </location>
</feature>
<proteinExistence type="predicted"/>
<feature type="non-terminal residue" evidence="2">
    <location>
        <position position="1"/>
    </location>
</feature>